<proteinExistence type="inferred from homology"/>
<dbReference type="SUPFAM" id="SSF51713">
    <property type="entry name" value="tRNA-guanine transglycosylase"/>
    <property type="match status" value="1"/>
</dbReference>
<keyword evidence="1 5" id="KW-0963">Cytoplasm</keyword>
<dbReference type="GO" id="GO:0005737">
    <property type="term" value="C:cytoplasm"/>
    <property type="evidence" value="ECO:0007669"/>
    <property type="project" value="UniProtKB-SubCell"/>
</dbReference>
<dbReference type="InterPro" id="IPR050852">
    <property type="entry name" value="Queuine_tRNA-ribosyltrfase"/>
</dbReference>
<feature type="domain" description="tRNA-guanine(15) transglycosylase-like" evidence="7">
    <location>
        <begin position="115"/>
        <end position="426"/>
    </location>
</feature>
<accession>A0AAN6MMQ8</accession>
<comment type="cofactor">
    <cofactor evidence="5">
        <name>Zn(2+)</name>
        <dbReference type="ChEBI" id="CHEBI:29105"/>
    </cofactor>
    <text evidence="5">Binds 1 zinc ion per subunit.</text>
</comment>
<dbReference type="InterPro" id="IPR002616">
    <property type="entry name" value="tRNA_ribo_trans-like"/>
</dbReference>
<reference evidence="8" key="1">
    <citation type="journal article" date="2023" name="Mol. Phylogenet. Evol.">
        <title>Genome-scale phylogeny and comparative genomics of the fungal order Sordariales.</title>
        <authorList>
            <person name="Hensen N."/>
            <person name="Bonometti L."/>
            <person name="Westerberg I."/>
            <person name="Brannstrom I.O."/>
            <person name="Guillou S."/>
            <person name="Cros-Aarteil S."/>
            <person name="Calhoun S."/>
            <person name="Haridas S."/>
            <person name="Kuo A."/>
            <person name="Mondo S."/>
            <person name="Pangilinan J."/>
            <person name="Riley R."/>
            <person name="LaButti K."/>
            <person name="Andreopoulos B."/>
            <person name="Lipzen A."/>
            <person name="Chen C."/>
            <person name="Yan M."/>
            <person name="Daum C."/>
            <person name="Ng V."/>
            <person name="Clum A."/>
            <person name="Steindorff A."/>
            <person name="Ohm R.A."/>
            <person name="Martin F."/>
            <person name="Silar P."/>
            <person name="Natvig D.O."/>
            <person name="Lalanne C."/>
            <person name="Gautier V."/>
            <person name="Ament-Velasquez S.L."/>
            <person name="Kruys A."/>
            <person name="Hutchinson M.I."/>
            <person name="Powell A.J."/>
            <person name="Barry K."/>
            <person name="Miller A.N."/>
            <person name="Grigoriev I.V."/>
            <person name="Debuchy R."/>
            <person name="Gladieux P."/>
            <person name="Hiltunen Thoren M."/>
            <person name="Johannesson H."/>
        </authorList>
    </citation>
    <scope>NUCLEOTIDE SEQUENCE</scope>
    <source>
        <strain evidence="8">CBS 103.79</strain>
    </source>
</reference>
<evidence type="ECO:0000313" key="9">
    <source>
        <dbReference type="Proteomes" id="UP001303889"/>
    </source>
</evidence>
<dbReference type="HAMAP" id="MF_03043">
    <property type="entry name" value="QTRT2"/>
    <property type="match status" value="1"/>
</dbReference>
<feature type="binding site" evidence="5">
    <location>
        <position position="361"/>
    </location>
    <ligand>
        <name>Zn(2+)</name>
        <dbReference type="ChEBI" id="CHEBI:29105"/>
    </ligand>
</feature>
<evidence type="ECO:0000256" key="3">
    <source>
        <dbReference type="ARBA" id="ARBA00022723"/>
    </source>
</evidence>
<feature type="binding site" evidence="5">
    <location>
        <position position="366"/>
    </location>
    <ligand>
        <name>Zn(2+)</name>
        <dbReference type="ChEBI" id="CHEBI:29105"/>
    </ligand>
</feature>
<evidence type="ECO:0000313" key="8">
    <source>
        <dbReference type="EMBL" id="KAK3903089.1"/>
    </source>
</evidence>
<dbReference type="PANTHER" id="PTHR46064:SF1">
    <property type="entry name" value="QUEUINE TRNA-RIBOSYLTRANSFERASE ACCESSORY SUBUNIT 2"/>
    <property type="match status" value="1"/>
</dbReference>
<dbReference type="Pfam" id="PF01702">
    <property type="entry name" value="TGT"/>
    <property type="match status" value="1"/>
</dbReference>
<dbReference type="InterPro" id="IPR028592">
    <property type="entry name" value="QTRTD1"/>
</dbReference>
<evidence type="ECO:0000256" key="6">
    <source>
        <dbReference type="SAM" id="MobiDB-lite"/>
    </source>
</evidence>
<dbReference type="InterPro" id="IPR036511">
    <property type="entry name" value="TGT-like_sf"/>
</dbReference>
<dbReference type="GO" id="GO:0008479">
    <property type="term" value="F:tRNA-guanosine(34) queuine transglycosylase activity"/>
    <property type="evidence" value="ECO:0007669"/>
    <property type="project" value="UniProtKB-UniRule"/>
</dbReference>
<dbReference type="PANTHER" id="PTHR46064">
    <property type="entry name" value="QUEUINE TRNA-RIBOSYLTRANSFERASE ACCESSORY SUBUNIT 2"/>
    <property type="match status" value="1"/>
</dbReference>
<evidence type="ECO:0000256" key="2">
    <source>
        <dbReference type="ARBA" id="ARBA00022694"/>
    </source>
</evidence>
<keyword evidence="2 5" id="KW-0819">tRNA processing</keyword>
<evidence type="ECO:0000256" key="4">
    <source>
        <dbReference type="ARBA" id="ARBA00022833"/>
    </source>
</evidence>
<feature type="region of interest" description="Disordered" evidence="6">
    <location>
        <begin position="85"/>
        <end position="115"/>
    </location>
</feature>
<keyword evidence="3 5" id="KW-0479">Metal-binding</keyword>
<dbReference type="GO" id="GO:0006400">
    <property type="term" value="P:tRNA modification"/>
    <property type="evidence" value="ECO:0007669"/>
    <property type="project" value="InterPro"/>
</dbReference>
<comment type="subcellular location">
    <subcellularLocation>
        <location evidence="5">Cytoplasm</location>
    </subcellularLocation>
</comment>
<feature type="compositionally biased region" description="Acidic residues" evidence="6">
    <location>
        <begin position="466"/>
        <end position="478"/>
    </location>
</feature>
<keyword evidence="4 5" id="KW-0862">Zinc</keyword>
<feature type="compositionally biased region" description="Low complexity" evidence="6">
    <location>
        <begin position="106"/>
        <end position="115"/>
    </location>
</feature>
<dbReference type="GO" id="GO:0046872">
    <property type="term" value="F:metal ion binding"/>
    <property type="evidence" value="ECO:0007669"/>
    <property type="project" value="UniProtKB-KW"/>
</dbReference>
<name>A0AAN6MMQ8_9PEZI</name>
<feature type="binding site" evidence="5">
    <location>
        <position position="363"/>
    </location>
    <ligand>
        <name>Zn(2+)</name>
        <dbReference type="ChEBI" id="CHEBI:29105"/>
    </ligand>
</feature>
<sequence length="478" mass="51373">MTPDSQNQEPAVMRFDLLQPAWKHVAAPRLGSLAAPGRALIPTPNFIALTSRGTVPHVTPDNVRKHLETKGAYVALEDFIERPLQNQKRSPPIFQTPLTTPPPPTSSTSPTTTTHPSRLHAFAALPQPVITILAPRRVNAVPSPAGNTNAAVSIFTSTGFQPLTPKDYLAAVRALQPDIAIAPADLTHAATTPPSKRALRMAERTDEWAVDWFADLADHPPAPGTTPVATFAPVLPIPYPIQWEYLSRLAEDYAGTPQLAGLAIHDASLLPDLAAHCMPLLPLPRLSLSAPPTPHHVLRELALGIDLFTLPFLNSVSDAGIALSFSIPPPPLPSGGGLLPLGIDMSSPVHATSVTPLSQSCTCYACASHHRAFVHHLLVAREMLGWTLLQIHNHAVAASFFAGVREALKQGGEKFEEVRAQFGRVYEPEFPKGLGERPRARGYQFKSVGGGEGKKNKATWQKFEGEGETDGQVEGDGQ</sequence>
<dbReference type="EMBL" id="MU855469">
    <property type="protein sequence ID" value="KAK3903089.1"/>
    <property type="molecule type" value="Genomic_DNA"/>
</dbReference>
<reference evidence="8" key="2">
    <citation type="submission" date="2023-05" db="EMBL/GenBank/DDBJ databases">
        <authorList>
            <consortium name="Lawrence Berkeley National Laboratory"/>
            <person name="Steindorff A."/>
            <person name="Hensen N."/>
            <person name="Bonometti L."/>
            <person name="Westerberg I."/>
            <person name="Brannstrom I.O."/>
            <person name="Guillou S."/>
            <person name="Cros-Aarteil S."/>
            <person name="Calhoun S."/>
            <person name="Haridas S."/>
            <person name="Kuo A."/>
            <person name="Mondo S."/>
            <person name="Pangilinan J."/>
            <person name="Riley R."/>
            <person name="Labutti K."/>
            <person name="Andreopoulos B."/>
            <person name="Lipzen A."/>
            <person name="Chen C."/>
            <person name="Yanf M."/>
            <person name="Daum C."/>
            <person name="Ng V."/>
            <person name="Clum A."/>
            <person name="Ohm R."/>
            <person name="Martin F."/>
            <person name="Silar P."/>
            <person name="Natvig D."/>
            <person name="Lalanne C."/>
            <person name="Gautier V."/>
            <person name="Ament-Velasquez S.L."/>
            <person name="Kruys A."/>
            <person name="Hutchinson M.I."/>
            <person name="Powell A.J."/>
            <person name="Barry K."/>
            <person name="Miller A.N."/>
            <person name="Grigoriev I.V."/>
            <person name="Debuchy R."/>
            <person name="Gladieux P."/>
            <person name="Thoren M.H."/>
            <person name="Johannesson H."/>
        </authorList>
    </citation>
    <scope>NUCLEOTIDE SEQUENCE</scope>
    <source>
        <strain evidence="8">CBS 103.79</strain>
    </source>
</reference>
<comment type="subunit">
    <text evidence="5">Heterodimer of a catalytic subunit and an accessory subunit.</text>
</comment>
<comment type="caution">
    <text evidence="8">The sequence shown here is derived from an EMBL/GenBank/DDBJ whole genome shotgun (WGS) entry which is preliminary data.</text>
</comment>
<organism evidence="8 9">
    <name type="scientific">Staphylotrichum tortipilum</name>
    <dbReference type="NCBI Taxonomy" id="2831512"/>
    <lineage>
        <taxon>Eukaryota</taxon>
        <taxon>Fungi</taxon>
        <taxon>Dikarya</taxon>
        <taxon>Ascomycota</taxon>
        <taxon>Pezizomycotina</taxon>
        <taxon>Sordariomycetes</taxon>
        <taxon>Sordariomycetidae</taxon>
        <taxon>Sordariales</taxon>
        <taxon>Chaetomiaceae</taxon>
        <taxon>Staphylotrichum</taxon>
    </lineage>
</organism>
<feature type="binding site" evidence="5">
    <location>
        <position position="392"/>
    </location>
    <ligand>
        <name>Zn(2+)</name>
        <dbReference type="ChEBI" id="CHEBI:29105"/>
    </ligand>
</feature>
<dbReference type="AlphaFoldDB" id="A0AAN6MMQ8"/>
<evidence type="ECO:0000256" key="1">
    <source>
        <dbReference type="ARBA" id="ARBA00022490"/>
    </source>
</evidence>
<feature type="region of interest" description="Disordered" evidence="6">
    <location>
        <begin position="442"/>
        <end position="478"/>
    </location>
</feature>
<comment type="function">
    <text evidence="5">Non-catalytic subunit of the queuine tRNA-ribosyltransferase (TGT) that catalyzes the base-exchange of a guanine (G) residue with queuine (Q) at position 34 (anticodon wobble position) in tRNAs with GU(N) anticodons (tRNA-Asp, -Asn, -His and -Tyr), resulting in the hypermodified nucleoside queuosine (7-(((4,5-cis-dihydroxy-2-cyclopenten-1-yl)amino)methyl)-7-deazaguanosine).</text>
</comment>
<evidence type="ECO:0000256" key="5">
    <source>
        <dbReference type="HAMAP-Rule" id="MF_03043"/>
    </source>
</evidence>
<protein>
    <recommendedName>
        <fullName evidence="5">Queuine tRNA-ribosyltransferase accessory subunit 2</fullName>
    </recommendedName>
    <alternativeName>
        <fullName evidence="5">Queuine tRNA-ribosyltransferase domain-containing protein 1</fullName>
    </alternativeName>
</protein>
<gene>
    <name evidence="8" type="ORF">C8A05DRAFT_33168</name>
</gene>
<comment type="similarity">
    <text evidence="5">Belongs to the queuine tRNA-ribosyltransferase family. QTRT2 subfamily.</text>
</comment>
<evidence type="ECO:0000259" key="7">
    <source>
        <dbReference type="Pfam" id="PF01702"/>
    </source>
</evidence>
<dbReference type="Gene3D" id="3.20.20.105">
    <property type="entry name" value="Queuine tRNA-ribosyltransferase-like"/>
    <property type="match status" value="1"/>
</dbReference>
<dbReference type="Proteomes" id="UP001303889">
    <property type="component" value="Unassembled WGS sequence"/>
</dbReference>
<keyword evidence="9" id="KW-1185">Reference proteome</keyword>